<dbReference type="InterPro" id="IPR005548">
    <property type="entry name" value="Cell_div_FtsQ/DivIB_C"/>
</dbReference>
<dbReference type="GO" id="GO:0005886">
    <property type="term" value="C:plasma membrane"/>
    <property type="evidence" value="ECO:0007669"/>
    <property type="project" value="UniProtKB-SubCell"/>
</dbReference>
<keyword evidence="4 9" id="KW-0132">Cell division</keyword>
<dbReference type="PATRIC" id="fig|1335048.3.peg.1244"/>
<evidence type="ECO:0000256" key="2">
    <source>
        <dbReference type="ARBA" id="ARBA00022475"/>
    </source>
</evidence>
<dbReference type="AlphaFoldDB" id="A0A165SIQ4"/>
<evidence type="ECO:0000259" key="10">
    <source>
        <dbReference type="PROSITE" id="PS51779"/>
    </source>
</evidence>
<evidence type="ECO:0000256" key="3">
    <source>
        <dbReference type="ARBA" id="ARBA00022519"/>
    </source>
</evidence>
<evidence type="ECO:0000256" key="7">
    <source>
        <dbReference type="ARBA" id="ARBA00023136"/>
    </source>
</evidence>
<dbReference type="GO" id="GO:0043093">
    <property type="term" value="P:FtsZ-dependent cytokinesis"/>
    <property type="evidence" value="ECO:0007669"/>
    <property type="project" value="UniProtKB-UniRule"/>
</dbReference>
<evidence type="ECO:0000256" key="6">
    <source>
        <dbReference type="ARBA" id="ARBA00022989"/>
    </source>
</evidence>
<evidence type="ECO:0000256" key="9">
    <source>
        <dbReference type="HAMAP-Rule" id="MF_00911"/>
    </source>
</evidence>
<evidence type="ECO:0000256" key="8">
    <source>
        <dbReference type="ARBA" id="ARBA00023306"/>
    </source>
</evidence>
<dbReference type="Pfam" id="PF03799">
    <property type="entry name" value="FtsQ_DivIB_C"/>
    <property type="match status" value="1"/>
</dbReference>
<evidence type="ECO:0000256" key="4">
    <source>
        <dbReference type="ARBA" id="ARBA00022618"/>
    </source>
</evidence>
<dbReference type="InterPro" id="IPR026579">
    <property type="entry name" value="FtsQ"/>
</dbReference>
<evidence type="ECO:0000256" key="1">
    <source>
        <dbReference type="ARBA" id="ARBA00004370"/>
    </source>
</evidence>
<feature type="transmembrane region" description="Helical" evidence="9">
    <location>
        <begin position="32"/>
        <end position="51"/>
    </location>
</feature>
<dbReference type="PANTHER" id="PTHR35851:SF1">
    <property type="entry name" value="CELL DIVISION PROTEIN FTSQ"/>
    <property type="match status" value="1"/>
</dbReference>
<protein>
    <recommendedName>
        <fullName evidence="9">Cell division protein FtsQ</fullName>
    </recommendedName>
</protein>
<name>A0A165SIQ4_9RHOB</name>
<reference evidence="11 12" key="1">
    <citation type="submission" date="2015-09" db="EMBL/GenBank/DDBJ databases">
        <title>Complete genome sequence of Defluviimonas alba cai42t isolated from an oilfield in Xinjiang.</title>
        <authorList>
            <person name="Geng S."/>
            <person name="Pan X."/>
            <person name="Wu X."/>
        </authorList>
    </citation>
    <scope>NUCLEOTIDE SEQUENCE [LARGE SCALE GENOMIC DNA]</scope>
    <source>
        <strain evidence="12">cai42</strain>
    </source>
</reference>
<evidence type="ECO:0000256" key="5">
    <source>
        <dbReference type="ARBA" id="ARBA00022692"/>
    </source>
</evidence>
<keyword evidence="7 9" id="KW-0472">Membrane</keyword>
<evidence type="ECO:0000313" key="12">
    <source>
        <dbReference type="Proteomes" id="UP000076128"/>
    </source>
</evidence>
<proteinExistence type="inferred from homology"/>
<comment type="similarity">
    <text evidence="9">Belongs to the FtsQ/DivIB family. FtsQ subfamily.</text>
</comment>
<dbReference type="KEGG" id="daa:AKL17_1203"/>
<dbReference type="PROSITE" id="PS51779">
    <property type="entry name" value="POTRA"/>
    <property type="match status" value="1"/>
</dbReference>
<keyword evidence="8 9" id="KW-0131">Cell cycle</keyword>
<dbReference type="EMBL" id="CP012661">
    <property type="protein sequence ID" value="AMY68459.1"/>
    <property type="molecule type" value="Genomic_DNA"/>
</dbReference>
<keyword evidence="6 9" id="KW-1133">Transmembrane helix</keyword>
<dbReference type="STRING" id="1335048.AKL17_1203"/>
<dbReference type="InterPro" id="IPR034746">
    <property type="entry name" value="POTRA"/>
</dbReference>
<comment type="subcellular location">
    <subcellularLocation>
        <location evidence="9">Cell inner membrane</location>
        <topology evidence="9">Single-pass type II membrane protein</topology>
    </subcellularLocation>
    <subcellularLocation>
        <location evidence="1">Membrane</location>
    </subcellularLocation>
    <text evidence="9">Localizes to the division septum.</text>
</comment>
<keyword evidence="3 9" id="KW-0997">Cell inner membrane</keyword>
<keyword evidence="2 9" id="KW-1003">Cell membrane</keyword>
<gene>
    <name evidence="9" type="primary">ftsQ</name>
    <name evidence="11" type="ORF">AKL17_1203</name>
</gene>
<accession>A0A165SIQ4</accession>
<sequence>MQQVATPLRRDPAPSRAAYRMHRLWLTPVFRALLRVGLPAFVVTMSIGLYLSDDARRAALGDKVASVTRSVQERPEFMVTLMAVDGASEPLAAAIRNLVVVEFPVSSFSLDLEAMRAQIESIDAVKSAELRIRAGGILQVDVTEREPAMVWRSAQGLYLLDDTGHRIAGLTVRDARPDLTLIAGEGADRAVPEALALMAAAGPIAGRVRGLVRMGERRWDLVLDREQRIQLPEEEPVVALERVIALDQAEDILERDLTVVDMRNTQRPTLRLAGDALARLRGDRPAPATRIAGGLVGN</sequence>
<feature type="domain" description="POTRA" evidence="10">
    <location>
        <begin position="77"/>
        <end position="145"/>
    </location>
</feature>
<organism evidence="11 12">
    <name type="scientific">Frigidibacter mobilis</name>
    <dbReference type="NCBI Taxonomy" id="1335048"/>
    <lineage>
        <taxon>Bacteria</taxon>
        <taxon>Pseudomonadati</taxon>
        <taxon>Pseudomonadota</taxon>
        <taxon>Alphaproteobacteria</taxon>
        <taxon>Rhodobacterales</taxon>
        <taxon>Paracoccaceae</taxon>
        <taxon>Frigidibacter</taxon>
    </lineage>
</organism>
<evidence type="ECO:0000313" key="11">
    <source>
        <dbReference type="EMBL" id="AMY68459.1"/>
    </source>
</evidence>
<keyword evidence="12" id="KW-1185">Reference proteome</keyword>
<comment type="function">
    <text evidence="9">Essential cell division protein.</text>
</comment>
<keyword evidence="5 9" id="KW-0812">Transmembrane</keyword>
<dbReference type="PANTHER" id="PTHR35851">
    <property type="entry name" value="CELL DIVISION PROTEIN FTSQ"/>
    <property type="match status" value="1"/>
</dbReference>
<dbReference type="GO" id="GO:0032153">
    <property type="term" value="C:cell division site"/>
    <property type="evidence" value="ECO:0007669"/>
    <property type="project" value="UniProtKB-UniRule"/>
</dbReference>
<dbReference type="HAMAP" id="MF_00911">
    <property type="entry name" value="FtsQ_subfam"/>
    <property type="match status" value="1"/>
</dbReference>
<dbReference type="Proteomes" id="UP000076128">
    <property type="component" value="Chromosome"/>
</dbReference>
<dbReference type="GO" id="GO:0090529">
    <property type="term" value="P:cell septum assembly"/>
    <property type="evidence" value="ECO:0007669"/>
    <property type="project" value="InterPro"/>
</dbReference>